<gene>
    <name evidence="2" type="ORF">T05_13770</name>
</gene>
<name>A0A0V0T7Q4_9BILA</name>
<accession>A0A0V0T7Q4</accession>
<keyword evidence="3" id="KW-1185">Reference proteome</keyword>
<sequence>MESANLLSLNDKEKCKISPSVGQAKNALSRPTLGAGKNTKLPAHLRQVETTKSHPPLQRGKRRLSQLQGRGACALPAQRARKSLHSPLSKGRELHAPGWGPFLVSPSSTCIKYSKAHFWHVCHFAELNYARLYLLKEPFTLDFGKSHLLQRVGTYLS</sequence>
<evidence type="ECO:0000256" key="1">
    <source>
        <dbReference type="SAM" id="MobiDB-lite"/>
    </source>
</evidence>
<proteinExistence type="predicted"/>
<protein>
    <submittedName>
        <fullName evidence="2">Uncharacterized protein</fullName>
    </submittedName>
</protein>
<evidence type="ECO:0000313" key="2">
    <source>
        <dbReference type="EMBL" id="KRX35038.1"/>
    </source>
</evidence>
<dbReference type="Proteomes" id="UP000055048">
    <property type="component" value="Unassembled WGS sequence"/>
</dbReference>
<dbReference type="EMBL" id="JYDJ01000483">
    <property type="protein sequence ID" value="KRX35038.1"/>
    <property type="molecule type" value="Genomic_DNA"/>
</dbReference>
<feature type="region of interest" description="Disordered" evidence="1">
    <location>
        <begin position="20"/>
        <end position="63"/>
    </location>
</feature>
<reference evidence="2 3" key="1">
    <citation type="submission" date="2015-01" db="EMBL/GenBank/DDBJ databases">
        <title>Evolution of Trichinella species and genotypes.</title>
        <authorList>
            <person name="Korhonen P.K."/>
            <person name="Edoardo P."/>
            <person name="Giuseppe L.R."/>
            <person name="Gasser R.B."/>
        </authorList>
    </citation>
    <scope>NUCLEOTIDE SEQUENCE [LARGE SCALE GENOMIC DNA]</scope>
    <source>
        <strain evidence="2">ISS417</strain>
    </source>
</reference>
<dbReference type="AlphaFoldDB" id="A0A0V0T7Q4"/>
<comment type="caution">
    <text evidence="2">The sequence shown here is derived from an EMBL/GenBank/DDBJ whole genome shotgun (WGS) entry which is preliminary data.</text>
</comment>
<evidence type="ECO:0000313" key="3">
    <source>
        <dbReference type="Proteomes" id="UP000055048"/>
    </source>
</evidence>
<organism evidence="2 3">
    <name type="scientific">Trichinella murrelli</name>
    <dbReference type="NCBI Taxonomy" id="144512"/>
    <lineage>
        <taxon>Eukaryota</taxon>
        <taxon>Metazoa</taxon>
        <taxon>Ecdysozoa</taxon>
        <taxon>Nematoda</taxon>
        <taxon>Enoplea</taxon>
        <taxon>Dorylaimia</taxon>
        <taxon>Trichinellida</taxon>
        <taxon>Trichinellidae</taxon>
        <taxon>Trichinella</taxon>
    </lineage>
</organism>